<dbReference type="OrthoDB" id="9782291at2"/>
<comment type="similarity">
    <text evidence="1">Belongs to the DedA family.</text>
</comment>
<keyword evidence="2" id="KW-0472">Membrane</keyword>
<dbReference type="InterPro" id="IPR032816">
    <property type="entry name" value="VTT_dom"/>
</dbReference>
<evidence type="ECO:0000313" key="5">
    <source>
        <dbReference type="Proteomes" id="UP000252118"/>
    </source>
</evidence>
<feature type="transmembrane region" description="Helical" evidence="2">
    <location>
        <begin position="12"/>
        <end position="29"/>
    </location>
</feature>
<dbReference type="RefSeq" id="WP_113971471.1">
    <property type="nucleotide sequence ID" value="NZ_QNRJ01000032.1"/>
</dbReference>
<name>A0A366EBB9_9BACI</name>
<dbReference type="PANTHER" id="PTHR42709">
    <property type="entry name" value="ALKALINE PHOSPHATASE LIKE PROTEIN"/>
    <property type="match status" value="1"/>
</dbReference>
<dbReference type="GO" id="GO:0005886">
    <property type="term" value="C:plasma membrane"/>
    <property type="evidence" value="ECO:0007669"/>
    <property type="project" value="TreeGrafter"/>
</dbReference>
<feature type="domain" description="VTT" evidence="3">
    <location>
        <begin position="32"/>
        <end position="157"/>
    </location>
</feature>
<keyword evidence="2" id="KW-1133">Transmembrane helix</keyword>
<protein>
    <submittedName>
        <fullName evidence="4">Membrane protein DedA with SNARE-associated domain</fullName>
    </submittedName>
</protein>
<evidence type="ECO:0000313" key="4">
    <source>
        <dbReference type="EMBL" id="RBO99617.1"/>
    </source>
</evidence>
<feature type="transmembrane region" description="Helical" evidence="2">
    <location>
        <begin position="137"/>
        <end position="158"/>
    </location>
</feature>
<dbReference type="Proteomes" id="UP000252118">
    <property type="component" value="Unassembled WGS sequence"/>
</dbReference>
<feature type="transmembrane region" description="Helical" evidence="2">
    <location>
        <begin position="49"/>
        <end position="73"/>
    </location>
</feature>
<comment type="caution">
    <text evidence="4">The sequence shown here is derived from an EMBL/GenBank/DDBJ whole genome shotgun (WGS) entry which is preliminary data.</text>
</comment>
<evidence type="ECO:0000256" key="2">
    <source>
        <dbReference type="SAM" id="Phobius"/>
    </source>
</evidence>
<gene>
    <name evidence="4" type="ORF">DET59_13233</name>
</gene>
<dbReference type="InterPro" id="IPR051311">
    <property type="entry name" value="DedA_domain"/>
</dbReference>
<evidence type="ECO:0000259" key="3">
    <source>
        <dbReference type="Pfam" id="PF09335"/>
    </source>
</evidence>
<dbReference type="Pfam" id="PF09335">
    <property type="entry name" value="VTT_dom"/>
    <property type="match status" value="1"/>
</dbReference>
<dbReference type="EMBL" id="QNRJ01000032">
    <property type="protein sequence ID" value="RBO99617.1"/>
    <property type="molecule type" value="Genomic_DNA"/>
</dbReference>
<dbReference type="AlphaFoldDB" id="A0A366EBB9"/>
<evidence type="ECO:0000256" key="1">
    <source>
        <dbReference type="ARBA" id="ARBA00010792"/>
    </source>
</evidence>
<feature type="transmembrane region" description="Helical" evidence="2">
    <location>
        <begin position="170"/>
        <end position="187"/>
    </location>
</feature>
<organism evidence="4 5">
    <name type="scientific">Rossellomorea aquimaris</name>
    <dbReference type="NCBI Taxonomy" id="189382"/>
    <lineage>
        <taxon>Bacteria</taxon>
        <taxon>Bacillati</taxon>
        <taxon>Bacillota</taxon>
        <taxon>Bacilli</taxon>
        <taxon>Bacillales</taxon>
        <taxon>Bacillaceae</taxon>
        <taxon>Rossellomorea</taxon>
    </lineage>
</organism>
<reference evidence="4 5" key="1">
    <citation type="submission" date="2018-06" db="EMBL/GenBank/DDBJ databases">
        <title>Freshwater and sediment microbial communities from various areas in North America, analyzing microbe dynamics in response to fracking.</title>
        <authorList>
            <person name="Lamendella R."/>
        </authorList>
    </citation>
    <scope>NUCLEOTIDE SEQUENCE [LARGE SCALE GENOMIC DNA]</scope>
    <source>
        <strain evidence="4 5">97B</strain>
    </source>
</reference>
<proteinExistence type="inferred from homology"/>
<sequence>MGSEELIQYIHSYGYFIIFLFLFFGIVGIPAPEESLLFLVGLLAAKSQLLLPLAWVSSFLGVYTGMITGYYGGRLIGQPLIERYGRWIGLSGEKVRKYEQLFTRHSTKALLFGLFMPGLRQLSPYLSGIFGTPYMPFFFLTMAGSAIWTVTYICLGYWLGNTLSINPIYVPYAGVGLLVIFILTTVWRSAKKKKERYLE</sequence>
<keyword evidence="2" id="KW-0812">Transmembrane</keyword>
<accession>A0A366EBB9</accession>
<dbReference type="PANTHER" id="PTHR42709:SF9">
    <property type="entry name" value="ALKALINE PHOSPHATASE LIKE PROTEIN"/>
    <property type="match status" value="1"/>
</dbReference>